<protein>
    <submittedName>
        <fullName evidence="1">Uncharacterized protein</fullName>
    </submittedName>
</protein>
<gene>
    <name evidence="1" type="ORF">V6257_11645</name>
</gene>
<organism evidence="1 2">
    <name type="scientific">Pseudoalteromonas issachenkonii</name>
    <dbReference type="NCBI Taxonomy" id="152297"/>
    <lineage>
        <taxon>Bacteria</taxon>
        <taxon>Pseudomonadati</taxon>
        <taxon>Pseudomonadota</taxon>
        <taxon>Gammaproteobacteria</taxon>
        <taxon>Alteromonadales</taxon>
        <taxon>Pseudoalteromonadaceae</taxon>
        <taxon>Pseudoalteromonas</taxon>
    </lineage>
</organism>
<dbReference type="EMBL" id="JBAKAW010000010">
    <property type="protein sequence ID" value="MEL0655689.1"/>
    <property type="molecule type" value="Genomic_DNA"/>
</dbReference>
<proteinExistence type="predicted"/>
<dbReference type="RefSeq" id="WP_188085419.1">
    <property type="nucleotide sequence ID" value="NZ_JBAKAW010000010.1"/>
</dbReference>
<reference evidence="1 2" key="1">
    <citation type="submission" date="2024-02" db="EMBL/GenBank/DDBJ databases">
        <title>Bacteria isolated from the canopy kelp, Nereocystis luetkeana.</title>
        <authorList>
            <person name="Pfister C.A."/>
            <person name="Younker I.T."/>
            <person name="Light S.H."/>
        </authorList>
    </citation>
    <scope>NUCLEOTIDE SEQUENCE [LARGE SCALE GENOMIC DNA]</scope>
    <source>
        <strain evidence="1 2">TI.1.03</strain>
    </source>
</reference>
<keyword evidence="2" id="KW-1185">Reference proteome</keyword>
<evidence type="ECO:0000313" key="2">
    <source>
        <dbReference type="Proteomes" id="UP001371391"/>
    </source>
</evidence>
<accession>A0ABU9H1E9</accession>
<sequence length="48" mass="5398">MRIYNKTRQKKDLLGTNDTPADVLDGIQIQHAINKSDMQIAVVEPCSK</sequence>
<comment type="caution">
    <text evidence="1">The sequence shown here is derived from an EMBL/GenBank/DDBJ whole genome shotgun (WGS) entry which is preliminary data.</text>
</comment>
<evidence type="ECO:0000313" key="1">
    <source>
        <dbReference type="EMBL" id="MEL0655689.1"/>
    </source>
</evidence>
<dbReference type="Proteomes" id="UP001371391">
    <property type="component" value="Unassembled WGS sequence"/>
</dbReference>
<name>A0ABU9H1E9_9GAMM</name>